<comment type="caution">
    <text evidence="3">The sequence shown here is derived from an EMBL/GenBank/DDBJ whole genome shotgun (WGS) entry which is preliminary data.</text>
</comment>
<comment type="subcellular location">
    <subcellularLocation>
        <location evidence="1">Virion</location>
    </subcellularLocation>
</comment>
<keyword evidence="2" id="KW-0946">Virion</keyword>
<name>A0A0F9HFI4_9ZZZZ</name>
<gene>
    <name evidence="3" type="ORF">LCGC14_1711680</name>
</gene>
<evidence type="ECO:0000256" key="2">
    <source>
        <dbReference type="ARBA" id="ARBA00022844"/>
    </source>
</evidence>
<reference evidence="3" key="1">
    <citation type="journal article" date="2015" name="Nature">
        <title>Complex archaea that bridge the gap between prokaryotes and eukaryotes.</title>
        <authorList>
            <person name="Spang A."/>
            <person name="Saw J.H."/>
            <person name="Jorgensen S.L."/>
            <person name="Zaremba-Niedzwiedzka K."/>
            <person name="Martijn J."/>
            <person name="Lind A.E."/>
            <person name="van Eijk R."/>
            <person name="Schleper C."/>
            <person name="Guy L."/>
            <person name="Ettema T.J."/>
        </authorList>
    </citation>
    <scope>NUCLEOTIDE SEQUENCE</scope>
</reference>
<accession>A0A0F9HFI4</accession>
<dbReference type="InterPro" id="IPR010762">
    <property type="entry name" value="Gp23/Gp24_T4-like"/>
</dbReference>
<dbReference type="AlphaFoldDB" id="A0A0F9HFI4"/>
<proteinExistence type="predicted"/>
<organism evidence="3">
    <name type="scientific">marine sediment metagenome</name>
    <dbReference type="NCBI Taxonomy" id="412755"/>
    <lineage>
        <taxon>unclassified sequences</taxon>
        <taxon>metagenomes</taxon>
        <taxon>ecological metagenomes</taxon>
    </lineage>
</organism>
<sequence>MILSQEGIYEGAIEAGLRLADASEDEGGWSEYFSESDEADLRIEDDVIRAHTALMLENTKRWMARKCRKRLDERGRFVIDEVTRSAMVGGFSDYIFPIIRASFPTNPINDLVSVQPTTRRTATIVYWNWIVGRGKGSYYQGMRLFDAQTGKQDAGFHFSDEVIDIEALVTLGGANATISGTLKQNDGGGVRPGTVQVNAEITTGPADVVFSDNGNGEFIDDGSLTISASSMDYKTGVWSITISAETFTTTPVTGTYRWNSEGSRNLAEVDVQIISSTVETERRAILINYSIESMQDIMAEFGVSLEPNLVSGAAEQMNFEIARQIIHELWLAAPVVGTFPITQPSENGYNQQDHFKDLVYVLNQASNNIWKRTQKGYGNWLVVDEGAATVIESLPAGMFVQAPRPANVQGLHFIGTLVGRYRVYKDLHLDKEPGASANGNILMGFKGTQFFEAGFVWSPYQLLYTTDSLTTADFLTQKGMASRYATKMVNNLMYARINLSS</sequence>
<dbReference type="EMBL" id="LAZR01015272">
    <property type="protein sequence ID" value="KKM13887.1"/>
    <property type="molecule type" value="Genomic_DNA"/>
</dbReference>
<evidence type="ECO:0000313" key="3">
    <source>
        <dbReference type="EMBL" id="KKM13887.1"/>
    </source>
</evidence>
<evidence type="ECO:0000256" key="1">
    <source>
        <dbReference type="ARBA" id="ARBA00004328"/>
    </source>
</evidence>
<dbReference type="Pfam" id="PF07068">
    <property type="entry name" value="Gp23"/>
    <property type="match status" value="1"/>
</dbReference>
<protein>
    <submittedName>
        <fullName evidence="3">Uncharacterized protein</fullName>
    </submittedName>
</protein>
<dbReference type="GO" id="GO:0044423">
    <property type="term" value="C:virion component"/>
    <property type="evidence" value="ECO:0007669"/>
    <property type="project" value="UniProtKB-KW"/>
</dbReference>